<feature type="transmembrane region" description="Helical" evidence="5">
    <location>
        <begin position="148"/>
        <end position="165"/>
    </location>
</feature>
<sequence length="463" mass="45222">MALAAVGVLAGAVLGLLGGTAGAGAVLALPLAGAAAALALRDPRWAVAGTLAAAPWGLVELAAGVQVVQVLGVLTLGAVVLGRRPAAPARALPAELLWAGALVTWALVTTLPSSTFQRSLRVDANLLVGLALCACVVAVCRRGPDLRLLLSAWCAGSLVVCLPALQGAGGLSSRYGGALVEGRATGAFVQPNEFGTYCMTTVFVALALLLAGGRRVQRGLAAAALVAGLLGLALSLSRGAWLGTAAGLVALLVLRPALAGPALRAAAAGAAALALLLALTPLGGAAAVVGQRLTSVADPAGNPDDHRDLVFREAARLVAESPVTGHGPGSFKVEAEEADSLVAAYHRLHAHQVPLHVAAETGLVGLALLLGLTAATGAAVVAAARSPAPSAASGPVAALGGGLVAVAGQGLVDVTFQNPLVMALVWALLGLASAAAGTARATLPPARVPGTSPLAPHVPGAAP</sequence>
<dbReference type="GO" id="GO:0016020">
    <property type="term" value="C:membrane"/>
    <property type="evidence" value="ECO:0007669"/>
    <property type="project" value="UniProtKB-SubCell"/>
</dbReference>
<feature type="transmembrane region" description="Helical" evidence="5">
    <location>
        <begin position="241"/>
        <end position="258"/>
    </location>
</feature>
<evidence type="ECO:0000256" key="4">
    <source>
        <dbReference type="ARBA" id="ARBA00023136"/>
    </source>
</evidence>
<feature type="transmembrane region" description="Helical" evidence="5">
    <location>
        <begin position="265"/>
        <end position="289"/>
    </location>
</feature>
<feature type="transmembrane region" description="Helical" evidence="5">
    <location>
        <begin position="194"/>
        <end position="212"/>
    </location>
</feature>
<evidence type="ECO:0000256" key="5">
    <source>
        <dbReference type="SAM" id="Phobius"/>
    </source>
</evidence>
<accession>A0A3A3Z4P2</accession>
<keyword evidence="2 5" id="KW-0812">Transmembrane</keyword>
<dbReference type="PANTHER" id="PTHR37422">
    <property type="entry name" value="TEICHURONIC ACID BIOSYNTHESIS PROTEIN TUAE"/>
    <property type="match status" value="1"/>
</dbReference>
<dbReference type="Pfam" id="PF04932">
    <property type="entry name" value="Wzy_C"/>
    <property type="match status" value="1"/>
</dbReference>
<dbReference type="InterPro" id="IPR007016">
    <property type="entry name" value="O-antigen_ligase-rel_domated"/>
</dbReference>
<feature type="transmembrane region" description="Helical" evidence="5">
    <location>
        <begin position="63"/>
        <end position="82"/>
    </location>
</feature>
<dbReference type="InterPro" id="IPR051533">
    <property type="entry name" value="WaaL-like"/>
</dbReference>
<organism evidence="7 8">
    <name type="scientific">Vallicoccus soli</name>
    <dbReference type="NCBI Taxonomy" id="2339232"/>
    <lineage>
        <taxon>Bacteria</taxon>
        <taxon>Bacillati</taxon>
        <taxon>Actinomycetota</taxon>
        <taxon>Actinomycetes</taxon>
        <taxon>Motilibacterales</taxon>
        <taxon>Vallicoccaceae</taxon>
        <taxon>Vallicoccus</taxon>
    </lineage>
</organism>
<evidence type="ECO:0000313" key="7">
    <source>
        <dbReference type="EMBL" id="RJK97908.1"/>
    </source>
</evidence>
<feature type="transmembrane region" description="Helical" evidence="5">
    <location>
        <begin position="219"/>
        <end position="235"/>
    </location>
</feature>
<comment type="caution">
    <text evidence="7">The sequence shown here is derived from an EMBL/GenBank/DDBJ whole genome shotgun (WGS) entry which is preliminary data.</text>
</comment>
<evidence type="ECO:0000313" key="8">
    <source>
        <dbReference type="Proteomes" id="UP000265614"/>
    </source>
</evidence>
<dbReference type="OrthoDB" id="3781382at2"/>
<gene>
    <name evidence="7" type="ORF">D5H78_02775</name>
</gene>
<evidence type="ECO:0000256" key="1">
    <source>
        <dbReference type="ARBA" id="ARBA00004141"/>
    </source>
</evidence>
<protein>
    <recommendedName>
        <fullName evidence="6">O-antigen ligase-related domain-containing protein</fullName>
    </recommendedName>
</protein>
<feature type="transmembrane region" description="Helical" evidence="5">
    <location>
        <begin position="396"/>
        <end position="414"/>
    </location>
</feature>
<dbReference type="PANTHER" id="PTHR37422:SF13">
    <property type="entry name" value="LIPOPOLYSACCHARIDE BIOSYNTHESIS PROTEIN PA4999-RELATED"/>
    <property type="match status" value="1"/>
</dbReference>
<dbReference type="EMBL" id="QZEZ01000001">
    <property type="protein sequence ID" value="RJK97908.1"/>
    <property type="molecule type" value="Genomic_DNA"/>
</dbReference>
<evidence type="ECO:0000256" key="2">
    <source>
        <dbReference type="ARBA" id="ARBA00022692"/>
    </source>
</evidence>
<dbReference type="RefSeq" id="WP_119948834.1">
    <property type="nucleotide sequence ID" value="NZ_QZEZ01000001.1"/>
</dbReference>
<feature type="transmembrane region" description="Helical" evidence="5">
    <location>
        <begin position="124"/>
        <end position="141"/>
    </location>
</feature>
<feature type="transmembrane region" description="Helical" evidence="5">
    <location>
        <begin position="420"/>
        <end position="439"/>
    </location>
</feature>
<name>A0A3A3Z4P2_9ACTN</name>
<proteinExistence type="predicted"/>
<reference evidence="7 8" key="1">
    <citation type="submission" date="2018-09" db="EMBL/GenBank/DDBJ databases">
        <title>YIM 75000 draft genome.</title>
        <authorList>
            <person name="Tang S."/>
            <person name="Feng Y."/>
        </authorList>
    </citation>
    <scope>NUCLEOTIDE SEQUENCE [LARGE SCALE GENOMIC DNA]</scope>
    <source>
        <strain evidence="7 8">YIM 75000</strain>
    </source>
</reference>
<evidence type="ECO:0000259" key="6">
    <source>
        <dbReference type="Pfam" id="PF04932"/>
    </source>
</evidence>
<keyword evidence="8" id="KW-1185">Reference proteome</keyword>
<evidence type="ECO:0000256" key="3">
    <source>
        <dbReference type="ARBA" id="ARBA00022989"/>
    </source>
</evidence>
<feature type="transmembrane region" description="Helical" evidence="5">
    <location>
        <begin position="363"/>
        <end position="384"/>
    </location>
</feature>
<keyword evidence="3 5" id="KW-1133">Transmembrane helix</keyword>
<feature type="domain" description="O-antigen ligase-related" evidence="6">
    <location>
        <begin position="223"/>
        <end position="370"/>
    </location>
</feature>
<keyword evidence="4 5" id="KW-0472">Membrane</keyword>
<comment type="subcellular location">
    <subcellularLocation>
        <location evidence="1">Membrane</location>
        <topology evidence="1">Multi-pass membrane protein</topology>
    </subcellularLocation>
</comment>
<feature type="transmembrane region" description="Helical" evidence="5">
    <location>
        <begin position="94"/>
        <end position="112"/>
    </location>
</feature>
<dbReference type="Proteomes" id="UP000265614">
    <property type="component" value="Unassembled WGS sequence"/>
</dbReference>
<dbReference type="AlphaFoldDB" id="A0A3A3Z4P2"/>